<proteinExistence type="predicted"/>
<organism evidence="1 2">
    <name type="scientific">Trametes pubescens</name>
    <name type="common">White-rot fungus</name>
    <dbReference type="NCBI Taxonomy" id="154538"/>
    <lineage>
        <taxon>Eukaryota</taxon>
        <taxon>Fungi</taxon>
        <taxon>Dikarya</taxon>
        <taxon>Basidiomycota</taxon>
        <taxon>Agaricomycotina</taxon>
        <taxon>Agaricomycetes</taxon>
        <taxon>Polyporales</taxon>
        <taxon>Polyporaceae</taxon>
        <taxon>Trametes</taxon>
    </lineage>
</organism>
<sequence length="306" mass="34982">MRIHIRKMMRLKRDEDLPESHFEGAPLLADQPVRFVWLKTPKQSAHNAAMKRRVVNDIKANHSAYKQVPEKDFNKKTLDSVFDQVFTTLRQKHKAQSDATTATRLKRKENHKALRARRLQRKKAKLGNRVDARNKLDAFAQPVFESALHQDCMSSEESDGEYVENGDRVQALQTRGPSWRSARLLRYYGVLDAHDRVEKSVKPKRGAARVRREGPPKDGLFLPPKGVARWMVSRRWLQEIETTRPDLVEVLRGLIVDVAEPESEIAHVMLGSEESEDETADGPPPPDVYAHVTDTSYSLQNALQPV</sequence>
<dbReference type="Proteomes" id="UP000184267">
    <property type="component" value="Unassembled WGS sequence"/>
</dbReference>
<accession>A0A1M2VZQ7</accession>
<dbReference type="AlphaFoldDB" id="A0A1M2VZQ7"/>
<comment type="caution">
    <text evidence="1">The sequence shown here is derived from an EMBL/GenBank/DDBJ whole genome shotgun (WGS) entry which is preliminary data.</text>
</comment>
<evidence type="ECO:0000313" key="2">
    <source>
        <dbReference type="Proteomes" id="UP000184267"/>
    </source>
</evidence>
<dbReference type="OMA" id="MIANRYL"/>
<keyword evidence="2" id="KW-1185">Reference proteome</keyword>
<evidence type="ECO:0000313" key="1">
    <source>
        <dbReference type="EMBL" id="OJT13101.1"/>
    </source>
</evidence>
<dbReference type="STRING" id="154538.A0A1M2VZQ7"/>
<name>A0A1M2VZQ7_TRAPU</name>
<reference evidence="1 2" key="1">
    <citation type="submission" date="2016-10" db="EMBL/GenBank/DDBJ databases">
        <title>Genome sequence of the basidiomycete white-rot fungus Trametes pubescens.</title>
        <authorList>
            <person name="Makela M.R."/>
            <person name="Granchi Z."/>
            <person name="Peng M."/>
            <person name="De Vries R.P."/>
            <person name="Grigoriev I."/>
            <person name="Riley R."/>
            <person name="Hilden K."/>
        </authorList>
    </citation>
    <scope>NUCLEOTIDE SEQUENCE [LARGE SCALE GENOMIC DNA]</scope>
    <source>
        <strain evidence="1 2">FBCC735</strain>
    </source>
</reference>
<gene>
    <name evidence="1" type="ORF">TRAPUB_10371</name>
</gene>
<protein>
    <submittedName>
        <fullName evidence="1">Uncharacterized protein</fullName>
    </submittedName>
</protein>
<dbReference type="OrthoDB" id="3358418at2759"/>
<dbReference type="EMBL" id="MNAD01000428">
    <property type="protein sequence ID" value="OJT13101.1"/>
    <property type="molecule type" value="Genomic_DNA"/>
</dbReference>